<dbReference type="AlphaFoldDB" id="F2HHJ8"/>
<organism evidence="6 7">
    <name type="scientific">Cryptomonas paramaecium</name>
    <dbReference type="NCBI Taxonomy" id="2898"/>
    <lineage>
        <taxon>Eukaryota</taxon>
        <taxon>Cryptophyceae</taxon>
        <taxon>Cryptomonadales</taxon>
        <taxon>Cryptomonadaceae</taxon>
        <taxon>Cryptomonas</taxon>
    </lineage>
</organism>
<dbReference type="Gene3D" id="3.40.50.300">
    <property type="entry name" value="P-loop containing nucleotide triphosphate hydrolases"/>
    <property type="match status" value="1"/>
</dbReference>
<evidence type="ECO:0000259" key="5">
    <source>
        <dbReference type="PROSITE" id="PS51193"/>
    </source>
</evidence>
<feature type="domain" description="Helicase ATP-binding" evidence="5">
    <location>
        <begin position="7"/>
        <end position="293"/>
    </location>
</feature>
<evidence type="ECO:0000313" key="6">
    <source>
        <dbReference type="EMBL" id="AEA38794.1"/>
    </source>
</evidence>
<reference evidence="6 7" key="1">
    <citation type="journal article" date="2011" name="Genome Biol. Evol.">
        <title>Complete nucleomorph genome sequence of the nonphotosynthetic alga Cryptomonas paramecium reveals a core nucleomorph gene set.</title>
        <authorList>
            <person name="Tanifuji G."/>
            <person name="Onodera N.T."/>
            <person name="Wheeler T.J."/>
            <person name="Dlutek M."/>
            <person name="Donaher N."/>
            <person name="Archibald J.M."/>
        </authorList>
    </citation>
    <scope>NUCLEOTIDE SEQUENCE [LARGE SCALE GENOMIC DNA]</scope>
    <source>
        <strain evidence="6 7">CCAP977/2A</strain>
    </source>
</reference>
<dbReference type="GO" id="GO:0003684">
    <property type="term" value="F:damaged DNA binding"/>
    <property type="evidence" value="ECO:0007669"/>
    <property type="project" value="TreeGrafter"/>
</dbReference>
<feature type="transmembrane region" description="Helical" evidence="4">
    <location>
        <begin position="599"/>
        <end position="617"/>
    </location>
</feature>
<dbReference type="InterPro" id="IPR006554">
    <property type="entry name" value="Helicase-like_DEXD_c2"/>
</dbReference>
<dbReference type="PANTHER" id="PTHR11472:SF1">
    <property type="entry name" value="GENERAL TRANSCRIPTION AND DNA REPAIR FACTOR IIH HELICASE SUBUNIT XPD"/>
    <property type="match status" value="1"/>
</dbReference>
<accession>F2HHJ8</accession>
<dbReference type="GO" id="GO:0003678">
    <property type="term" value="F:DNA helicase activity"/>
    <property type="evidence" value="ECO:0007669"/>
    <property type="project" value="InterPro"/>
</dbReference>
<dbReference type="GO" id="GO:0006366">
    <property type="term" value="P:transcription by RNA polymerase II"/>
    <property type="evidence" value="ECO:0007669"/>
    <property type="project" value="TreeGrafter"/>
</dbReference>
<dbReference type="GO" id="GO:0005634">
    <property type="term" value="C:nucleus"/>
    <property type="evidence" value="ECO:0007669"/>
    <property type="project" value="TreeGrafter"/>
</dbReference>
<dbReference type="SMART" id="SM00488">
    <property type="entry name" value="DEXDc2"/>
    <property type="match status" value="1"/>
</dbReference>
<dbReference type="GO" id="GO:0016818">
    <property type="term" value="F:hydrolase activity, acting on acid anhydrides, in phosphorus-containing anhydrides"/>
    <property type="evidence" value="ECO:0007669"/>
    <property type="project" value="InterPro"/>
</dbReference>
<evidence type="ECO:0000256" key="1">
    <source>
        <dbReference type="ARBA" id="ARBA00022741"/>
    </source>
</evidence>
<dbReference type="GO" id="GO:0045951">
    <property type="term" value="P:positive regulation of mitotic recombination"/>
    <property type="evidence" value="ECO:0007669"/>
    <property type="project" value="TreeGrafter"/>
</dbReference>
<dbReference type="Pfam" id="PF06733">
    <property type="entry name" value="DEAD_2"/>
    <property type="match status" value="1"/>
</dbReference>
<evidence type="ECO:0000313" key="7">
    <source>
        <dbReference type="Proteomes" id="UP000243423"/>
    </source>
</evidence>
<name>F2HHJ8_9CRYP</name>
<keyword evidence="4" id="KW-1133">Transmembrane helix</keyword>
<keyword evidence="1" id="KW-0547">Nucleotide-binding</keyword>
<geneLocation type="nucleomorph" evidence="6"/>
<dbReference type="InterPro" id="IPR010614">
    <property type="entry name" value="RAD3-like_helicase_DEAD"/>
</dbReference>
<feature type="transmembrane region" description="Helical" evidence="4">
    <location>
        <begin position="530"/>
        <end position="554"/>
    </location>
</feature>
<evidence type="ECO:0000256" key="4">
    <source>
        <dbReference type="SAM" id="Phobius"/>
    </source>
</evidence>
<evidence type="ECO:0000256" key="3">
    <source>
        <dbReference type="ARBA" id="ARBA00022840"/>
    </source>
</evidence>
<keyword evidence="4" id="KW-0812">Transmembrane</keyword>
<dbReference type="GO" id="GO:0005524">
    <property type="term" value="F:ATP binding"/>
    <property type="evidence" value="ECO:0007669"/>
    <property type="project" value="UniProtKB-KW"/>
</dbReference>
<evidence type="ECO:0000256" key="2">
    <source>
        <dbReference type="ARBA" id="ARBA00022801"/>
    </source>
</evidence>
<dbReference type="RefSeq" id="XP_003239692.1">
    <property type="nucleotide sequence ID" value="XM_003239644.1"/>
</dbReference>
<dbReference type="EMBL" id="CP002172">
    <property type="protein sequence ID" value="AEA38794.1"/>
    <property type="molecule type" value="Genomic_DNA"/>
</dbReference>
<gene>
    <name evidence="6" type="primary">rad3</name>
    <name evidence="6" type="ORF">CPARA_1gp136</name>
</gene>
<keyword evidence="6" id="KW-0542">Nucleomorph</keyword>
<keyword evidence="4" id="KW-0472">Membrane</keyword>
<dbReference type="PANTHER" id="PTHR11472">
    <property type="entry name" value="DNA REPAIR DEAD HELICASE RAD3/XP-D SUBFAMILY MEMBER"/>
    <property type="match status" value="1"/>
</dbReference>
<keyword evidence="6" id="KW-0347">Helicase</keyword>
<keyword evidence="2" id="KW-0378">Hydrolase</keyword>
<protein>
    <submittedName>
        <fullName evidence="6">DNA repair helicase component of transcription factor b</fullName>
    </submittedName>
</protein>
<dbReference type="Proteomes" id="UP000243423">
    <property type="component" value="Nucleomorph 1"/>
</dbReference>
<dbReference type="InterPro" id="IPR027417">
    <property type="entry name" value="P-loop_NTPase"/>
</dbReference>
<dbReference type="GeneID" id="10447082"/>
<proteinExistence type="predicted"/>
<dbReference type="InterPro" id="IPR045028">
    <property type="entry name" value="DinG/Rad3-like"/>
</dbReference>
<dbReference type="PROSITE" id="PS51193">
    <property type="entry name" value="HELICASE_ATP_BIND_2"/>
    <property type="match status" value="1"/>
</dbReference>
<feature type="transmembrane region" description="Helical" evidence="4">
    <location>
        <begin position="39"/>
        <end position="59"/>
    </location>
</feature>
<sequence>MILLIDNLSVSFPFEVVYPEQIQIAYIIKKSFDKKNHSIMGTPCGVGLSFIVFCFFISYKKFLKTKKTLLYWVTNQIETFLLLQEWKLIYKKLHLFENKNSNLFYTLVCAILDKKKLCIDSRINSELNIQQVEDLCHHLIFYYMFKKKKKMHKRLLKKRTTCLFFRNFLYEHKRLQFNSILTSDELREKGIRSKVCPFYWLRDIIINADITVGNVSDLFLSQNFNLLSTHQLKYSFSIFDNVYEIDGLFNNFFCFQISEIVIRDSYGIFLFFKKLLIKQSLKKTKFFIFKRMLLYLKKNINSYKKFACIMHNRFSGGCFICLFFKNYHLKKKIRRLFQLVHFLEELIFYFKNSVFNDLFSHKYVKKIVKNFKEKMYTTDISFSYIDKFFKQLVKLKTSIRILENRKYESIKKLLAFVQILFFYEESMNEHIYFIFNSKRKYRFLSETSLNFVCMESTLLFKLIFEKIKCVIFFTNVFSDLKVYILITNHKPLIYGTINYINLKYKNMLTLINQKLKKAKLANLNSMSFSFFIYVLNIISEGLVFLSKIFFFFFFSRLYQKKSNLIPKKAKILIETGDFLSDIFFLENYKLYTDLGMKSFFIGFYGGVLFESNLSFIYRKKVVMFNNLHKSNSYISNLIEKLFFVNNITDFKKFWHNFLFSKKNGHILNRFFNLKEDYVFFAKISITHNIASLNTSVFYLKIFESFIRESNFFLNLKKTKFLYT</sequence>
<keyword evidence="3" id="KW-0067">ATP-binding</keyword>
<dbReference type="InterPro" id="IPR014013">
    <property type="entry name" value="Helic_SF1/SF2_ATP-bd_DinG/Rad3"/>
</dbReference>